<evidence type="ECO:0000256" key="7">
    <source>
        <dbReference type="SAM" id="MobiDB-lite"/>
    </source>
</evidence>
<evidence type="ECO:0000256" key="4">
    <source>
        <dbReference type="ARBA" id="ARBA00022729"/>
    </source>
</evidence>
<protein>
    <recommendedName>
        <fullName evidence="8">AlgX/AlgJ SGNH hydrolase-like domain-containing protein</fullName>
    </recommendedName>
</protein>
<dbReference type="Pfam" id="PF16822">
    <property type="entry name" value="ALGX"/>
    <property type="match status" value="1"/>
</dbReference>
<name>A0ABS9MBJ6_9FIRM</name>
<evidence type="ECO:0000259" key="8">
    <source>
        <dbReference type="Pfam" id="PF16822"/>
    </source>
</evidence>
<sequence>MANRESWGAVLFLAALLARAVFLFSGLYAPGPERAGVLLPQRSAAYVTRLSRDLGRSAPGISGQAEAVKPTPLLDAVQEKIAAAEPAANSLLDRNHLFIQLYGAAQRLTQRQVVDDADPRYSVVRLTDGTLTFVNAEEVDTASHGKALARLRDQLGKRDIPLLYLQAPGKVAPEDDRLPAGVTDHSNDYADALLAELEVHGVDYVDFRDLFAAMEDRDWSSWFFATDHHWTPEAAFTACGALFELLASDYGYSTPAEYSDPSQFTVEAWEDWFLGSLGKRVGTLYGGVDGIELWKPVFETDFTYSVPIYEIERTGPFEESLLFPERLEEKDYFGGNPYTLYAGGDYPLARIYNHTDEDGPRILLLRDSYACAMTPFLALGCSELITVDLRYFHENLLAYVDWLKPDLVLVLYTTGSVAQDALFEFLPTPAADPAESGPPAVQRPLPAGAGAAAEHQKSD</sequence>
<comment type="caution">
    <text evidence="9">The sequence shown here is derived from an EMBL/GenBank/DDBJ whole genome shotgun (WGS) entry which is preliminary data.</text>
</comment>
<gene>
    <name evidence="9" type="ORF">L0P79_14080</name>
</gene>
<dbReference type="Proteomes" id="UP001200313">
    <property type="component" value="Unassembled WGS sequence"/>
</dbReference>
<comment type="pathway">
    <text evidence="2">Glycan biosynthesis; alginate biosynthesis.</text>
</comment>
<evidence type="ECO:0000256" key="1">
    <source>
        <dbReference type="ARBA" id="ARBA00004418"/>
    </source>
</evidence>
<evidence type="ECO:0000256" key="3">
    <source>
        <dbReference type="ARBA" id="ARBA00022679"/>
    </source>
</evidence>
<feature type="domain" description="AlgX/AlgJ SGNH hydrolase-like" evidence="8">
    <location>
        <begin position="138"/>
        <end position="249"/>
    </location>
</feature>
<organism evidence="9 10">
    <name type="scientific">Intestinimonas massiliensis</name>
    <name type="common">ex Afouda et al. 2020</name>
    <dbReference type="NCBI Taxonomy" id="1673721"/>
    <lineage>
        <taxon>Bacteria</taxon>
        <taxon>Bacillati</taxon>
        <taxon>Bacillota</taxon>
        <taxon>Clostridia</taxon>
        <taxon>Eubacteriales</taxon>
        <taxon>Intestinimonas</taxon>
    </lineage>
</organism>
<keyword evidence="5" id="KW-0574">Periplasm</keyword>
<keyword evidence="3" id="KW-0808">Transferase</keyword>
<evidence type="ECO:0000313" key="9">
    <source>
        <dbReference type="EMBL" id="MCG4528184.1"/>
    </source>
</evidence>
<evidence type="ECO:0000313" key="10">
    <source>
        <dbReference type="Proteomes" id="UP001200313"/>
    </source>
</evidence>
<accession>A0ABS9MBJ6</accession>
<dbReference type="RefSeq" id="WP_238074648.1">
    <property type="nucleotide sequence ID" value="NZ_JAKNJB010000028.1"/>
</dbReference>
<keyword evidence="4" id="KW-0732">Signal</keyword>
<evidence type="ECO:0000256" key="2">
    <source>
        <dbReference type="ARBA" id="ARBA00005182"/>
    </source>
</evidence>
<reference evidence="9 10" key="1">
    <citation type="submission" date="2022-01" db="EMBL/GenBank/DDBJ databases">
        <title>Collection of gut derived symbiotic bacterial strains cultured from healthy donors.</title>
        <authorList>
            <person name="Lin H."/>
            <person name="Kohout C."/>
            <person name="Waligurski E."/>
            <person name="Pamer E.G."/>
        </authorList>
    </citation>
    <scope>NUCLEOTIDE SEQUENCE [LARGE SCALE GENOMIC DNA]</scope>
    <source>
        <strain evidence="9 10">DFI.3.7</strain>
    </source>
</reference>
<evidence type="ECO:0000256" key="5">
    <source>
        <dbReference type="ARBA" id="ARBA00022764"/>
    </source>
</evidence>
<dbReference type="EMBL" id="JAKNJB010000028">
    <property type="protein sequence ID" value="MCG4528184.1"/>
    <property type="molecule type" value="Genomic_DNA"/>
</dbReference>
<proteinExistence type="predicted"/>
<keyword evidence="10" id="KW-1185">Reference proteome</keyword>
<comment type="subcellular location">
    <subcellularLocation>
        <location evidence="1">Periplasm</location>
    </subcellularLocation>
</comment>
<evidence type="ECO:0000256" key="6">
    <source>
        <dbReference type="ARBA" id="ARBA00022841"/>
    </source>
</evidence>
<keyword evidence="6" id="KW-0016">Alginate biosynthesis</keyword>
<dbReference type="InterPro" id="IPR031811">
    <property type="entry name" value="ALGX/ALGJ_SGNH-like"/>
</dbReference>
<feature type="region of interest" description="Disordered" evidence="7">
    <location>
        <begin position="430"/>
        <end position="459"/>
    </location>
</feature>